<comment type="caution">
    <text evidence="2">The sequence shown here is derived from an EMBL/GenBank/DDBJ whole genome shotgun (WGS) entry which is preliminary data.</text>
</comment>
<feature type="signal peptide" evidence="1">
    <location>
        <begin position="1"/>
        <end position="22"/>
    </location>
</feature>
<proteinExistence type="predicted"/>
<evidence type="ECO:0008006" key="5">
    <source>
        <dbReference type="Google" id="ProtNLM"/>
    </source>
</evidence>
<evidence type="ECO:0000313" key="4">
    <source>
        <dbReference type="Proteomes" id="UP000663860"/>
    </source>
</evidence>
<accession>A0A815FFI2</accession>
<reference evidence="2" key="1">
    <citation type="submission" date="2021-02" db="EMBL/GenBank/DDBJ databases">
        <authorList>
            <person name="Nowell W R."/>
        </authorList>
    </citation>
    <scope>NUCLEOTIDE SEQUENCE</scope>
</reference>
<dbReference type="EMBL" id="CAJOBB010000098">
    <property type="protein sequence ID" value="CAF3560560.1"/>
    <property type="molecule type" value="Genomic_DNA"/>
</dbReference>
<name>A0A815FFI2_9BILA</name>
<organism evidence="2 4">
    <name type="scientific">Adineta steineri</name>
    <dbReference type="NCBI Taxonomy" id="433720"/>
    <lineage>
        <taxon>Eukaryota</taxon>
        <taxon>Metazoa</taxon>
        <taxon>Spiralia</taxon>
        <taxon>Gnathifera</taxon>
        <taxon>Rotifera</taxon>
        <taxon>Eurotatoria</taxon>
        <taxon>Bdelloidea</taxon>
        <taxon>Adinetida</taxon>
        <taxon>Adinetidae</taxon>
        <taxon>Adineta</taxon>
    </lineage>
</organism>
<evidence type="ECO:0000256" key="1">
    <source>
        <dbReference type="SAM" id="SignalP"/>
    </source>
</evidence>
<gene>
    <name evidence="2" type="ORF">IZO911_LOCUS35411</name>
    <name evidence="3" type="ORF">KXQ929_LOCUS3120</name>
</gene>
<protein>
    <recommendedName>
        <fullName evidence="5">Antimicrobial peptide</fullName>
    </recommendedName>
</protein>
<dbReference type="AlphaFoldDB" id="A0A815FFI2"/>
<feature type="chain" id="PRO_5036411572" description="Antimicrobial peptide" evidence="1">
    <location>
        <begin position="23"/>
        <end position="178"/>
    </location>
</feature>
<dbReference type="Proteomes" id="UP000663860">
    <property type="component" value="Unassembled WGS sequence"/>
</dbReference>
<dbReference type="EMBL" id="CAJNOE010000752">
    <property type="protein sequence ID" value="CAF1325928.1"/>
    <property type="molecule type" value="Genomic_DNA"/>
</dbReference>
<dbReference type="Proteomes" id="UP000663868">
    <property type="component" value="Unassembled WGS sequence"/>
</dbReference>
<keyword evidence="1" id="KW-0732">Signal</keyword>
<sequence>MKSLTIAITVVVAFIAVGVTVGYPSVTSDSDVHELPETRNFLQNLLINQVLNVLPSNIRDQVDDAAAMFSHTRTEFLVRGIKELQAYQAYSKIDFISAIQKIVKFTETEVSREQEDELKGIEVEAIQLATLLFENKLQPGALNGLYDLITKIVRKTIDGQTLCDELPKVVKAILAQHI</sequence>
<evidence type="ECO:0000313" key="3">
    <source>
        <dbReference type="EMBL" id="CAF3560560.1"/>
    </source>
</evidence>
<evidence type="ECO:0000313" key="2">
    <source>
        <dbReference type="EMBL" id="CAF1325928.1"/>
    </source>
</evidence>